<keyword evidence="7" id="KW-1185">Reference proteome</keyword>
<dbReference type="PROSITE" id="PS50977">
    <property type="entry name" value="HTH_TETR_2"/>
    <property type="match status" value="1"/>
</dbReference>
<dbReference type="InterPro" id="IPR009057">
    <property type="entry name" value="Homeodomain-like_sf"/>
</dbReference>
<feature type="domain" description="HTH tetR-type" evidence="5">
    <location>
        <begin position="13"/>
        <end position="73"/>
    </location>
</feature>
<dbReference type="PRINTS" id="PR00455">
    <property type="entry name" value="HTHTETR"/>
</dbReference>
<dbReference type="EMBL" id="BAAAVV010000013">
    <property type="protein sequence ID" value="GAA3181158.1"/>
    <property type="molecule type" value="Genomic_DNA"/>
</dbReference>
<organism evidence="6 7">
    <name type="scientific">Blastococcus jejuensis</name>
    <dbReference type="NCBI Taxonomy" id="351224"/>
    <lineage>
        <taxon>Bacteria</taxon>
        <taxon>Bacillati</taxon>
        <taxon>Actinomycetota</taxon>
        <taxon>Actinomycetes</taxon>
        <taxon>Geodermatophilales</taxon>
        <taxon>Geodermatophilaceae</taxon>
        <taxon>Blastococcus</taxon>
    </lineage>
</organism>
<gene>
    <name evidence="6" type="ORF">GCM10010531_39220</name>
</gene>
<keyword evidence="3" id="KW-0804">Transcription</keyword>
<dbReference type="InterPro" id="IPR050109">
    <property type="entry name" value="HTH-type_TetR-like_transc_reg"/>
</dbReference>
<evidence type="ECO:0000259" key="5">
    <source>
        <dbReference type="PROSITE" id="PS50977"/>
    </source>
</evidence>
<reference evidence="7" key="1">
    <citation type="journal article" date="2019" name="Int. J. Syst. Evol. Microbiol.">
        <title>The Global Catalogue of Microorganisms (GCM) 10K type strain sequencing project: providing services to taxonomists for standard genome sequencing and annotation.</title>
        <authorList>
            <consortium name="The Broad Institute Genomics Platform"/>
            <consortium name="The Broad Institute Genome Sequencing Center for Infectious Disease"/>
            <person name="Wu L."/>
            <person name="Ma J."/>
        </authorList>
    </citation>
    <scope>NUCLEOTIDE SEQUENCE [LARGE SCALE GENOMIC DNA]</scope>
    <source>
        <strain evidence="7">JCM 15614</strain>
    </source>
</reference>
<dbReference type="Pfam" id="PF00440">
    <property type="entry name" value="TetR_N"/>
    <property type="match status" value="1"/>
</dbReference>
<evidence type="ECO:0000256" key="2">
    <source>
        <dbReference type="ARBA" id="ARBA00023125"/>
    </source>
</evidence>
<dbReference type="SUPFAM" id="SSF46689">
    <property type="entry name" value="Homeodomain-like"/>
    <property type="match status" value="1"/>
</dbReference>
<evidence type="ECO:0000313" key="7">
    <source>
        <dbReference type="Proteomes" id="UP001499924"/>
    </source>
</evidence>
<dbReference type="InterPro" id="IPR001647">
    <property type="entry name" value="HTH_TetR"/>
</dbReference>
<keyword evidence="1" id="KW-0805">Transcription regulation</keyword>
<keyword evidence="2 4" id="KW-0238">DNA-binding</keyword>
<evidence type="ECO:0000256" key="3">
    <source>
        <dbReference type="ARBA" id="ARBA00023163"/>
    </source>
</evidence>
<proteinExistence type="predicted"/>
<evidence type="ECO:0000256" key="1">
    <source>
        <dbReference type="ARBA" id="ARBA00023015"/>
    </source>
</evidence>
<comment type="caution">
    <text evidence="6">The sequence shown here is derived from an EMBL/GenBank/DDBJ whole genome shotgun (WGS) entry which is preliminary data.</text>
</comment>
<feature type="DNA-binding region" description="H-T-H motif" evidence="4">
    <location>
        <begin position="36"/>
        <end position="55"/>
    </location>
</feature>
<name>A0ABP6PK30_9ACTN</name>
<evidence type="ECO:0000313" key="6">
    <source>
        <dbReference type="EMBL" id="GAA3181158.1"/>
    </source>
</evidence>
<evidence type="ECO:0000256" key="4">
    <source>
        <dbReference type="PROSITE-ProRule" id="PRU00335"/>
    </source>
</evidence>
<dbReference type="RefSeq" id="WP_344690745.1">
    <property type="nucleotide sequence ID" value="NZ_BAAAVV010000013.1"/>
</dbReference>
<protein>
    <recommendedName>
        <fullName evidence="5">HTH tetR-type domain-containing protein</fullName>
    </recommendedName>
</protein>
<dbReference type="Proteomes" id="UP001499924">
    <property type="component" value="Unassembled WGS sequence"/>
</dbReference>
<dbReference type="PANTHER" id="PTHR30055">
    <property type="entry name" value="HTH-TYPE TRANSCRIPTIONAL REGULATOR RUTR"/>
    <property type="match status" value="1"/>
</dbReference>
<sequence>MGELKDRRARKKAQTRELIRSVAQGMFAERGFDDVTIADIASRADVAVQTVFNHFTTKEELFFDGRVPWVTGPAAAVRDREPGVAPLLALRAYLIDTVTGLVSSMACPERRCYLATLGASDSLRARERELIHEAETLLAEALLEVWSTDAEEAPADPLTAAPLTAAVWLAAARVMVLEQRPLVSEGLEPDRAAAAVQLFAERLLGQMETSLELINGLGEPLPRTDTGWPGVAVLRAG</sequence>
<accession>A0ABP6PK30</accession>
<dbReference type="Gene3D" id="1.10.357.10">
    <property type="entry name" value="Tetracycline Repressor, domain 2"/>
    <property type="match status" value="1"/>
</dbReference>
<dbReference type="PANTHER" id="PTHR30055:SF234">
    <property type="entry name" value="HTH-TYPE TRANSCRIPTIONAL REGULATOR BETI"/>
    <property type="match status" value="1"/>
</dbReference>